<keyword evidence="2" id="KW-1185">Reference proteome</keyword>
<dbReference type="EMBL" id="JACEFO010001795">
    <property type="protein sequence ID" value="KAF8701827.1"/>
    <property type="molecule type" value="Genomic_DNA"/>
</dbReference>
<proteinExistence type="predicted"/>
<reference evidence="1" key="1">
    <citation type="submission" date="2020-07" db="EMBL/GenBank/DDBJ databases">
        <title>Genome sequence and genetic diversity analysis of an under-domesticated orphan crop, white fonio (Digitaria exilis).</title>
        <authorList>
            <person name="Bennetzen J.L."/>
            <person name="Chen S."/>
            <person name="Ma X."/>
            <person name="Wang X."/>
            <person name="Yssel A.E.J."/>
            <person name="Chaluvadi S.R."/>
            <person name="Johnson M."/>
            <person name="Gangashetty P."/>
            <person name="Hamidou F."/>
            <person name="Sanogo M.D."/>
            <person name="Zwaenepoel A."/>
            <person name="Wallace J."/>
            <person name="Van De Peer Y."/>
            <person name="Van Deynze A."/>
        </authorList>
    </citation>
    <scope>NUCLEOTIDE SEQUENCE</scope>
    <source>
        <tissue evidence="1">Leaves</tissue>
    </source>
</reference>
<sequence length="9" mass="1012">MCYAALGKR</sequence>
<comment type="caution">
    <text evidence="1">The sequence shown here is derived from an EMBL/GenBank/DDBJ whole genome shotgun (WGS) entry which is preliminary data.</text>
</comment>
<dbReference type="Proteomes" id="UP000636709">
    <property type="component" value="Unassembled WGS sequence"/>
</dbReference>
<name>A0A835BLQ5_9POAL</name>
<evidence type="ECO:0000313" key="1">
    <source>
        <dbReference type="EMBL" id="KAF8701827.1"/>
    </source>
</evidence>
<organism evidence="1 2">
    <name type="scientific">Digitaria exilis</name>
    <dbReference type="NCBI Taxonomy" id="1010633"/>
    <lineage>
        <taxon>Eukaryota</taxon>
        <taxon>Viridiplantae</taxon>
        <taxon>Streptophyta</taxon>
        <taxon>Embryophyta</taxon>
        <taxon>Tracheophyta</taxon>
        <taxon>Spermatophyta</taxon>
        <taxon>Magnoliopsida</taxon>
        <taxon>Liliopsida</taxon>
        <taxon>Poales</taxon>
        <taxon>Poaceae</taxon>
        <taxon>PACMAD clade</taxon>
        <taxon>Panicoideae</taxon>
        <taxon>Panicodae</taxon>
        <taxon>Paniceae</taxon>
        <taxon>Anthephorinae</taxon>
        <taxon>Digitaria</taxon>
    </lineage>
</organism>
<gene>
    <name evidence="1" type="ORF">HU200_033149</name>
</gene>
<protein>
    <submittedName>
        <fullName evidence="1">Uncharacterized protein</fullName>
    </submittedName>
</protein>
<evidence type="ECO:0000313" key="2">
    <source>
        <dbReference type="Proteomes" id="UP000636709"/>
    </source>
</evidence>
<accession>A0A835BLQ5</accession>